<dbReference type="AlphaFoldDB" id="A0A090QWP2"/>
<evidence type="ECO:0000259" key="5">
    <source>
        <dbReference type="PROSITE" id="PS51379"/>
    </source>
</evidence>
<name>A0A090QWP2_9GAMM</name>
<dbReference type="PROSITE" id="PS00198">
    <property type="entry name" value="4FE4S_FER_1"/>
    <property type="match status" value="2"/>
</dbReference>
<sequence length="174" mass="18857">MSNTETIDHSKRRLFTRWRTAATSYSAPENLASEKLSRQAARPPFAVDESLFLRLCDGCGQCASACPSQNITMEKGVAAIDISYVACDLCGRCQQACPTLALAEQTAHTGLVATIANSCENMYGFCDSCESSCPYGALVWQEDAKPRIDTALCKGCGQCTQSCYNSMISFQLMT</sequence>
<evidence type="ECO:0000313" key="6">
    <source>
        <dbReference type="EMBL" id="GAL06284.1"/>
    </source>
</evidence>
<accession>A0A090QWP2</accession>
<evidence type="ECO:0000256" key="2">
    <source>
        <dbReference type="ARBA" id="ARBA00022723"/>
    </source>
</evidence>
<organism evidence="6 7">
    <name type="scientific">Photobacterium aphoticum</name>
    <dbReference type="NCBI Taxonomy" id="754436"/>
    <lineage>
        <taxon>Bacteria</taxon>
        <taxon>Pseudomonadati</taxon>
        <taxon>Pseudomonadota</taxon>
        <taxon>Gammaproteobacteria</taxon>
        <taxon>Vibrionales</taxon>
        <taxon>Vibrionaceae</taxon>
        <taxon>Photobacterium</taxon>
    </lineage>
</organism>
<reference evidence="6 7" key="1">
    <citation type="journal article" date="2014" name="Genome Announc.">
        <title>Draft Genome Sequences of Two Vibrionaceae Species, Vibrio ponticus C121 and Photobacterium aphoticum C119, Isolated as Coral Reef Microbiota.</title>
        <authorList>
            <person name="Al-saari N."/>
            <person name="Meirelles P.M."/>
            <person name="Mino S."/>
            <person name="Suda W."/>
            <person name="Oshima K."/>
            <person name="Hattori M."/>
            <person name="Ohkuma M."/>
            <person name="Thompson F.L."/>
            <person name="Gomez-Gil B."/>
            <person name="Sawabe T."/>
            <person name="Sawabe T."/>
        </authorList>
    </citation>
    <scope>NUCLEOTIDE SEQUENCE [LARGE SCALE GENOMIC DNA]</scope>
    <source>
        <strain evidence="6 7">JCM 19237</strain>
    </source>
</reference>
<dbReference type="Gene3D" id="3.30.70.20">
    <property type="match status" value="2"/>
</dbReference>
<dbReference type="InterPro" id="IPR017900">
    <property type="entry name" value="4Fe4S_Fe_S_CS"/>
</dbReference>
<dbReference type="SUPFAM" id="SSF54862">
    <property type="entry name" value="4Fe-4S ferredoxins"/>
    <property type="match status" value="1"/>
</dbReference>
<evidence type="ECO:0000256" key="4">
    <source>
        <dbReference type="ARBA" id="ARBA00023014"/>
    </source>
</evidence>
<dbReference type="Proteomes" id="UP000029227">
    <property type="component" value="Unassembled WGS sequence"/>
</dbReference>
<feature type="domain" description="4Fe-4S ferredoxin-type" evidence="5">
    <location>
        <begin position="144"/>
        <end position="173"/>
    </location>
</feature>
<keyword evidence="4" id="KW-0411">Iron-sulfur</keyword>
<dbReference type="PANTHER" id="PTHR24960">
    <property type="entry name" value="PHOTOSYSTEM I IRON-SULFUR CENTER-RELATED"/>
    <property type="match status" value="1"/>
</dbReference>
<feature type="domain" description="4Fe-4S ferredoxin-type" evidence="5">
    <location>
        <begin position="78"/>
        <end position="107"/>
    </location>
</feature>
<dbReference type="InterPro" id="IPR017896">
    <property type="entry name" value="4Fe4S_Fe-S-bd"/>
</dbReference>
<dbReference type="eggNOG" id="COG1145">
    <property type="taxonomic scope" value="Bacteria"/>
</dbReference>
<dbReference type="GO" id="GO:0051539">
    <property type="term" value="F:4 iron, 4 sulfur cluster binding"/>
    <property type="evidence" value="ECO:0007669"/>
    <property type="project" value="UniProtKB-KW"/>
</dbReference>
<dbReference type="STRING" id="754436.JCM19237_1929"/>
<keyword evidence="1" id="KW-0004">4Fe-4S</keyword>
<dbReference type="InterPro" id="IPR050157">
    <property type="entry name" value="PSI_iron-sulfur_center"/>
</dbReference>
<keyword evidence="3" id="KW-0408">Iron</keyword>
<gene>
    <name evidence="6" type="ORF">JCM19237_1929</name>
</gene>
<dbReference type="GO" id="GO:0046872">
    <property type="term" value="F:metal ion binding"/>
    <property type="evidence" value="ECO:0007669"/>
    <property type="project" value="UniProtKB-KW"/>
</dbReference>
<feature type="domain" description="4Fe-4S ferredoxin-type" evidence="5">
    <location>
        <begin position="111"/>
        <end position="143"/>
    </location>
</feature>
<dbReference type="EMBL" id="BBMN01000010">
    <property type="protein sequence ID" value="GAL06284.1"/>
    <property type="molecule type" value="Genomic_DNA"/>
</dbReference>
<feature type="domain" description="4Fe-4S ferredoxin-type" evidence="5">
    <location>
        <begin position="43"/>
        <end position="76"/>
    </location>
</feature>
<keyword evidence="2" id="KW-0479">Metal-binding</keyword>
<protein>
    <submittedName>
        <fullName evidence="6">Ferredoxin-type protein NapF</fullName>
    </submittedName>
</protein>
<comment type="caution">
    <text evidence="6">The sequence shown here is derived from an EMBL/GenBank/DDBJ whole genome shotgun (WGS) entry which is preliminary data.</text>
</comment>
<dbReference type="Pfam" id="PF12838">
    <property type="entry name" value="Fer4_7"/>
    <property type="match status" value="2"/>
</dbReference>
<evidence type="ECO:0000256" key="3">
    <source>
        <dbReference type="ARBA" id="ARBA00023004"/>
    </source>
</evidence>
<evidence type="ECO:0000313" key="7">
    <source>
        <dbReference type="Proteomes" id="UP000029227"/>
    </source>
</evidence>
<proteinExistence type="predicted"/>
<dbReference type="PANTHER" id="PTHR24960:SF79">
    <property type="entry name" value="PHOTOSYSTEM I IRON-SULFUR CENTER"/>
    <property type="match status" value="1"/>
</dbReference>
<dbReference type="PROSITE" id="PS51379">
    <property type="entry name" value="4FE4S_FER_2"/>
    <property type="match status" value="4"/>
</dbReference>
<evidence type="ECO:0000256" key="1">
    <source>
        <dbReference type="ARBA" id="ARBA00022485"/>
    </source>
</evidence>